<accession>S9U2L3</accession>
<evidence type="ECO:0000313" key="2">
    <source>
        <dbReference type="Proteomes" id="UP000015344"/>
    </source>
</evidence>
<dbReference type="InterPro" id="IPR029066">
    <property type="entry name" value="PLP-binding_barrel"/>
</dbReference>
<comment type="caution">
    <text evidence="1">The sequence shown here is derived from an EMBL/GenBank/DDBJ whole genome shotgun (WGS) entry which is preliminary data.</text>
</comment>
<sequence>MEQLRAFPHIEPIGLMTMAPYEAEPEQTSPVFRRLRQIT</sequence>
<evidence type="ECO:0000313" key="1">
    <source>
        <dbReference type="EMBL" id="EPY08801.1"/>
    </source>
</evidence>
<reference evidence="1 2" key="1">
    <citation type="submission" date="2013-05" db="EMBL/GenBank/DDBJ databases">
        <authorList>
            <person name="Strain E.A."/>
            <person name="Brown E."/>
            <person name="Allard M.W."/>
            <person name="Luo Y.L."/>
        </authorList>
    </citation>
    <scope>NUCLEOTIDE SEQUENCE [LARGE SCALE GENOMIC DNA]</scope>
    <source>
        <strain evidence="1 2">TS-15</strain>
    </source>
</reference>
<dbReference type="Gene3D" id="3.20.20.10">
    <property type="entry name" value="Alanine racemase"/>
    <property type="match status" value="1"/>
</dbReference>
<protein>
    <submittedName>
        <fullName evidence="1">Alanine racemase</fullName>
    </submittedName>
</protein>
<dbReference type="PATRIC" id="fig|1117108.3.peg.518"/>
<dbReference type="Proteomes" id="UP000015344">
    <property type="component" value="Unassembled WGS sequence"/>
</dbReference>
<proteinExistence type="predicted"/>
<gene>
    <name evidence="1" type="ORF">PAALTS15_02487</name>
</gene>
<dbReference type="EMBL" id="ATMT01000007">
    <property type="protein sequence ID" value="EPY08801.1"/>
    <property type="molecule type" value="Genomic_DNA"/>
</dbReference>
<dbReference type="AlphaFoldDB" id="S9U2L3"/>
<organism evidence="1 2">
    <name type="scientific">Paenibacillus alvei TS-15</name>
    <dbReference type="NCBI Taxonomy" id="1117108"/>
    <lineage>
        <taxon>Bacteria</taxon>
        <taxon>Bacillati</taxon>
        <taxon>Bacillota</taxon>
        <taxon>Bacilli</taxon>
        <taxon>Bacillales</taxon>
        <taxon>Paenibacillaceae</taxon>
        <taxon>Paenibacillus</taxon>
    </lineage>
</organism>
<name>S9U2L3_PAEAL</name>